<feature type="signal peptide" evidence="7">
    <location>
        <begin position="1"/>
        <end position="19"/>
    </location>
</feature>
<dbReference type="Proteomes" id="UP000757461">
    <property type="component" value="Unassembled WGS sequence"/>
</dbReference>
<keyword evidence="2 9" id="KW-0645">Protease</keyword>
<proteinExistence type="inferred from homology"/>
<dbReference type="InterPro" id="IPR044934">
    <property type="entry name" value="Streptopain_sf"/>
</dbReference>
<dbReference type="SUPFAM" id="SSF54001">
    <property type="entry name" value="Cysteine proteinases"/>
    <property type="match status" value="1"/>
</dbReference>
<evidence type="ECO:0000313" key="10">
    <source>
        <dbReference type="Proteomes" id="UP000757461"/>
    </source>
</evidence>
<feature type="domain" description="Spi protease inhibitor" evidence="8">
    <location>
        <begin position="19"/>
        <end position="117"/>
    </location>
</feature>
<dbReference type="InterPro" id="IPR025896">
    <property type="entry name" value="Spi_Prtas-inh"/>
</dbReference>
<dbReference type="Gene3D" id="3.90.70.50">
    <property type="entry name" value="Peptidase C10, streptopain"/>
    <property type="match status" value="1"/>
</dbReference>
<evidence type="ECO:0000256" key="4">
    <source>
        <dbReference type="ARBA" id="ARBA00022801"/>
    </source>
</evidence>
<comment type="similarity">
    <text evidence="1">Belongs to the peptidase C10 family.</text>
</comment>
<evidence type="ECO:0000256" key="2">
    <source>
        <dbReference type="ARBA" id="ARBA00022670"/>
    </source>
</evidence>
<accession>A0A930N4B7</accession>
<protein>
    <submittedName>
        <fullName evidence="9">Thiol protease/hemagglutinin PrtT</fullName>
    </submittedName>
</protein>
<dbReference type="GO" id="GO:0006508">
    <property type="term" value="P:proteolysis"/>
    <property type="evidence" value="ECO:0007669"/>
    <property type="project" value="UniProtKB-KW"/>
</dbReference>
<evidence type="ECO:0000256" key="5">
    <source>
        <dbReference type="ARBA" id="ARBA00022807"/>
    </source>
</evidence>
<reference evidence="9" key="1">
    <citation type="submission" date="2020-04" db="EMBL/GenBank/DDBJ databases">
        <title>Deep metagenomics examines the oral microbiome during advanced dental caries in children, revealing novel taxa and co-occurrences with host molecules.</title>
        <authorList>
            <person name="Baker J.L."/>
            <person name="Morton J.T."/>
            <person name="Dinis M."/>
            <person name="Alvarez R."/>
            <person name="Tran N.C."/>
            <person name="Knight R."/>
            <person name="Edlund A."/>
        </authorList>
    </citation>
    <scope>NUCLEOTIDE SEQUENCE</scope>
    <source>
        <strain evidence="9">JCVI_25_bin.9</strain>
    </source>
</reference>
<sequence>MKRILLSVTLLLAFCAVNARPIGQTEAQELATRFMKRWVKRPVMRMLPSSAMPAGTRSSNGQAPFYIYNNDGGKGFVIVSGDDAIGTILGYSDHGTFTFKDAPDNLLFWMKTYAKRIAAIRADEKTEERMAEAPHPVVKPLLGDIKWGQDAPYNNDGPTWTDGQETYHYYVGCVATAASQIMRYYKYPLHGTGSHSYTTTFVDENGKPLKKNVTLSADFSKDTYEWDKMLPDYRNVNYTAEQAKAVALLNAHVAISVDMEYGLTGSGTYSPLVPYAMRTYFGYDKSVQYLKREHYSTNEWMTLIKHELDARRPVYYSASSEDGLGGHAFVCDGYDSRDFVHINWGWHGDSDGFFMVNHLNPEKLGIGADKSGFNVGQEILINFVPAGSQVSEVPLSVSSPTRLSVMLFNTEKFVNKSMSLSCFIENYDVEPAQFRISAVLMKDGQILKHLKDDNQKLAGYTDGKAGHAYYIMRDIPLEVAGVADGEYQVCFAICPVGQDKWTVLRHPVGNSAYGVVKVEKGVIVADMEYKPTPDVKLLSKINFDGPLYAEGAGLVRVKLQNKSKDFNLSKLIFKFTSTADPQKVYTTDTLQASIYGDCTENYETVFALPEQLPAGRYAVKLYHAKYDALTFDDSEVGTTEVDVRPAAAHPVLRQVSEMGWLNADTKEQTAVPQGKKIVLACDMRNYGKDGNASVVTCFKSMLTGKEYVFMEDSKDFDKGEKQTMKFYKPLPFEPGTYKVGTKYVAEDVLEDMPCAFDSATVTIEKNAELPLECAALDFPTTLELGKAATGSFSLKALKDVKNMMVKVALRTFTGRGGVLLTMTRVSGQAGTQSDGKLNYTPREGDIAPGFYLMQITCKAGLGKNAVEMPVGGCDNYYKLVRIVKSTTGINEVRDNAAEDGLTVRIEGNRLRLQPESDAVQVREVSVYTLSGMLVSRISGDVRDVELPRKASTYILKVVTNKGIVVKKFITE</sequence>
<evidence type="ECO:0000256" key="7">
    <source>
        <dbReference type="SAM" id="SignalP"/>
    </source>
</evidence>
<keyword evidence="5" id="KW-0788">Thiol protease</keyword>
<evidence type="ECO:0000259" key="8">
    <source>
        <dbReference type="Pfam" id="PF13734"/>
    </source>
</evidence>
<evidence type="ECO:0000256" key="3">
    <source>
        <dbReference type="ARBA" id="ARBA00022729"/>
    </source>
</evidence>
<evidence type="ECO:0000256" key="6">
    <source>
        <dbReference type="PIRSR" id="PIRSR600200-1"/>
    </source>
</evidence>
<gene>
    <name evidence="9" type="ORF">HXN33_03510</name>
</gene>
<evidence type="ECO:0000256" key="1">
    <source>
        <dbReference type="ARBA" id="ARBA00009693"/>
    </source>
</evidence>
<comment type="caution">
    <text evidence="9">The sequence shown here is derived from an EMBL/GenBank/DDBJ whole genome shotgun (WGS) entry which is preliminary data.</text>
</comment>
<organism evidence="9 10">
    <name type="scientific">Prevotella histicola</name>
    <dbReference type="NCBI Taxonomy" id="470565"/>
    <lineage>
        <taxon>Bacteria</taxon>
        <taxon>Pseudomonadati</taxon>
        <taxon>Bacteroidota</taxon>
        <taxon>Bacteroidia</taxon>
        <taxon>Bacteroidales</taxon>
        <taxon>Prevotellaceae</taxon>
        <taxon>Prevotella</taxon>
    </lineage>
</organism>
<name>A0A930N4B7_9BACT</name>
<dbReference type="Pfam" id="PF01640">
    <property type="entry name" value="Peptidase_C10"/>
    <property type="match status" value="1"/>
</dbReference>
<dbReference type="Pfam" id="PF13734">
    <property type="entry name" value="Inhibitor_I69"/>
    <property type="match status" value="1"/>
</dbReference>
<feature type="active site" description="Proton acceptor" evidence="6">
    <location>
        <position position="327"/>
    </location>
</feature>
<feature type="chain" id="PRO_5037969886" evidence="7">
    <location>
        <begin position="20"/>
        <end position="971"/>
    </location>
</feature>
<dbReference type="InterPro" id="IPR000200">
    <property type="entry name" value="Peptidase_C10"/>
</dbReference>
<dbReference type="GO" id="GO:0008234">
    <property type="term" value="F:cysteine-type peptidase activity"/>
    <property type="evidence" value="ECO:0007669"/>
    <property type="project" value="UniProtKB-KW"/>
</dbReference>
<dbReference type="InterPro" id="IPR038765">
    <property type="entry name" value="Papain-like_cys_pep_sf"/>
</dbReference>
<keyword evidence="3 7" id="KW-0732">Signal</keyword>
<dbReference type="PRINTS" id="PR00797">
    <property type="entry name" value="STREPTOPAIN"/>
</dbReference>
<evidence type="ECO:0000313" key="9">
    <source>
        <dbReference type="EMBL" id="MBF1414631.1"/>
    </source>
</evidence>
<keyword evidence="4" id="KW-0378">Hydrolase</keyword>
<dbReference type="AlphaFoldDB" id="A0A930N4B7"/>
<dbReference type="EMBL" id="JABZSQ010000040">
    <property type="protein sequence ID" value="MBF1414631.1"/>
    <property type="molecule type" value="Genomic_DNA"/>
</dbReference>
<feature type="active site" description="Nucleophile" evidence="6">
    <location>
        <position position="173"/>
    </location>
</feature>